<comment type="caution">
    <text evidence="3">The sequence shown here is derived from an EMBL/GenBank/DDBJ whole genome shotgun (WGS) entry which is preliminary data.</text>
</comment>
<protein>
    <submittedName>
        <fullName evidence="3">VanZ family protein</fullName>
    </submittedName>
</protein>
<dbReference type="Pfam" id="PF04892">
    <property type="entry name" value="VanZ"/>
    <property type="match status" value="1"/>
</dbReference>
<feature type="transmembrane region" description="Helical" evidence="1">
    <location>
        <begin position="152"/>
        <end position="170"/>
    </location>
</feature>
<keyword evidence="1" id="KW-0472">Membrane</keyword>
<sequence length="179" mass="19292">MPHLAHLLPHHVPIEAVRALTLWSALALGAVAVWRPLVRRTGWARLPTLGLLLWTCLILAMTVPLTVKAGAGERLSMCVSHPVDRAAWSVRTFGDRGLEDVMNVALWIPAGALSVVATRRPVAAPAFLSLTFVLVEFLQTLDPGRECDAGDVTYNSFGLVLGAVTALLGVRVRKAFASR</sequence>
<dbReference type="RefSeq" id="WP_378251832.1">
    <property type="nucleotide sequence ID" value="NZ_JBHSIT010000001.1"/>
</dbReference>
<dbReference type="EMBL" id="JBHSIT010000001">
    <property type="protein sequence ID" value="MFC4906111.1"/>
    <property type="molecule type" value="Genomic_DNA"/>
</dbReference>
<feature type="transmembrane region" description="Helical" evidence="1">
    <location>
        <begin position="20"/>
        <end position="37"/>
    </location>
</feature>
<gene>
    <name evidence="3" type="ORF">ACFPCY_02155</name>
</gene>
<evidence type="ECO:0000256" key="1">
    <source>
        <dbReference type="SAM" id="Phobius"/>
    </source>
</evidence>
<dbReference type="InterPro" id="IPR006976">
    <property type="entry name" value="VanZ-like"/>
</dbReference>
<evidence type="ECO:0000313" key="4">
    <source>
        <dbReference type="Proteomes" id="UP001595872"/>
    </source>
</evidence>
<keyword evidence="1" id="KW-1133">Transmembrane helix</keyword>
<accession>A0ABV9TRT5</accession>
<keyword evidence="4" id="KW-1185">Reference proteome</keyword>
<feature type="domain" description="VanZ-like" evidence="2">
    <location>
        <begin position="91"/>
        <end position="167"/>
    </location>
</feature>
<keyword evidence="1" id="KW-0812">Transmembrane</keyword>
<name>A0ABV9TRT5_9ACTN</name>
<dbReference type="Proteomes" id="UP001595872">
    <property type="component" value="Unassembled WGS sequence"/>
</dbReference>
<evidence type="ECO:0000259" key="2">
    <source>
        <dbReference type="Pfam" id="PF04892"/>
    </source>
</evidence>
<evidence type="ECO:0000313" key="3">
    <source>
        <dbReference type="EMBL" id="MFC4906111.1"/>
    </source>
</evidence>
<reference evidence="4" key="1">
    <citation type="journal article" date="2019" name="Int. J. Syst. Evol. Microbiol.">
        <title>The Global Catalogue of Microorganisms (GCM) 10K type strain sequencing project: providing services to taxonomists for standard genome sequencing and annotation.</title>
        <authorList>
            <consortium name="The Broad Institute Genomics Platform"/>
            <consortium name="The Broad Institute Genome Sequencing Center for Infectious Disease"/>
            <person name="Wu L."/>
            <person name="Ma J."/>
        </authorList>
    </citation>
    <scope>NUCLEOTIDE SEQUENCE [LARGE SCALE GENOMIC DNA]</scope>
    <source>
        <strain evidence="4">KLKA75</strain>
    </source>
</reference>
<proteinExistence type="predicted"/>
<feature type="transmembrane region" description="Helical" evidence="1">
    <location>
        <begin position="49"/>
        <end position="67"/>
    </location>
</feature>
<organism evidence="3 4">
    <name type="scientific">Actinomadura gamaensis</name>
    <dbReference type="NCBI Taxonomy" id="1763541"/>
    <lineage>
        <taxon>Bacteria</taxon>
        <taxon>Bacillati</taxon>
        <taxon>Actinomycetota</taxon>
        <taxon>Actinomycetes</taxon>
        <taxon>Streptosporangiales</taxon>
        <taxon>Thermomonosporaceae</taxon>
        <taxon>Actinomadura</taxon>
    </lineage>
</organism>